<gene>
    <name evidence="1" type="ORF">E4T82_11800</name>
</gene>
<accession>A0A4Y9J9G3</accession>
<comment type="caution">
    <text evidence="1">The sequence shown here is derived from an EMBL/GenBank/DDBJ whole genome shotgun (WGS) entry which is preliminary data.</text>
</comment>
<proteinExistence type="predicted"/>
<reference evidence="1 2" key="1">
    <citation type="submission" date="2019-03" db="EMBL/GenBank/DDBJ databases">
        <title>Diversity of the mouse oral microbiome.</title>
        <authorList>
            <person name="Joseph S."/>
            <person name="Aduse-Opoku J."/>
            <person name="Curtis M."/>
            <person name="Wade W."/>
            <person name="Hashim A."/>
        </authorList>
    </citation>
    <scope>NUCLEOTIDE SEQUENCE [LARGE SCALE GENOMIC DNA]</scope>
    <source>
        <strain evidence="1 2">WM131</strain>
    </source>
</reference>
<dbReference type="OrthoDB" id="2236948at2"/>
<dbReference type="EMBL" id="SPPD01000035">
    <property type="protein sequence ID" value="TFU96624.1"/>
    <property type="molecule type" value="Genomic_DNA"/>
</dbReference>
<sequence length="87" mass="10050">MLDAITKVLGNSDEKCSEINEVKLESLNIATVAFFANFREDIEFFRDVINIADSPQVMKVVDERLEKAGYDFILSKNRTKYEEKENI</sequence>
<dbReference type="Proteomes" id="UP000297253">
    <property type="component" value="Unassembled WGS sequence"/>
</dbReference>
<protein>
    <submittedName>
        <fullName evidence="1">Uncharacterized protein</fullName>
    </submittedName>
</protein>
<organism evidence="1 2">
    <name type="scientific">Streptococcus cuniculi</name>
    <dbReference type="NCBI Taxonomy" id="1432788"/>
    <lineage>
        <taxon>Bacteria</taxon>
        <taxon>Bacillati</taxon>
        <taxon>Bacillota</taxon>
        <taxon>Bacilli</taxon>
        <taxon>Lactobacillales</taxon>
        <taxon>Streptococcaceae</taxon>
        <taxon>Streptococcus</taxon>
    </lineage>
</organism>
<name>A0A4Y9J9G3_9STRE</name>
<dbReference type="RefSeq" id="WP_135182961.1">
    <property type="nucleotide sequence ID" value="NZ_JADGKZ010000035.1"/>
</dbReference>
<evidence type="ECO:0000313" key="1">
    <source>
        <dbReference type="EMBL" id="TFU96624.1"/>
    </source>
</evidence>
<evidence type="ECO:0000313" key="2">
    <source>
        <dbReference type="Proteomes" id="UP000297253"/>
    </source>
</evidence>
<dbReference type="AlphaFoldDB" id="A0A4Y9J9G3"/>